<dbReference type="AlphaFoldDB" id="A0A8J7WLD7"/>
<comment type="caution">
    <text evidence="3">The sequence shown here is derived from an EMBL/GenBank/DDBJ whole genome shotgun (WGS) entry which is preliminary data.</text>
</comment>
<keyword evidence="2" id="KW-0472">Membrane</keyword>
<keyword evidence="2" id="KW-0812">Transmembrane</keyword>
<evidence type="ECO:0000313" key="3">
    <source>
        <dbReference type="EMBL" id="MBS2962232.1"/>
    </source>
</evidence>
<accession>A0A8J7WLD7</accession>
<dbReference type="RefSeq" id="WP_211464640.1">
    <property type="nucleotide sequence ID" value="NZ_JAGSXH010000008.1"/>
</dbReference>
<feature type="transmembrane region" description="Helical" evidence="2">
    <location>
        <begin position="262"/>
        <end position="285"/>
    </location>
</feature>
<feature type="transmembrane region" description="Helical" evidence="2">
    <location>
        <begin position="173"/>
        <end position="194"/>
    </location>
</feature>
<feature type="transmembrane region" description="Helical" evidence="2">
    <location>
        <begin position="359"/>
        <end position="377"/>
    </location>
</feature>
<feature type="compositionally biased region" description="Pro residues" evidence="1">
    <location>
        <begin position="468"/>
        <end position="479"/>
    </location>
</feature>
<organism evidence="3 4">
    <name type="scientific">Actinocrinis puniceicyclus</name>
    <dbReference type="NCBI Taxonomy" id="977794"/>
    <lineage>
        <taxon>Bacteria</taxon>
        <taxon>Bacillati</taxon>
        <taxon>Actinomycetota</taxon>
        <taxon>Actinomycetes</taxon>
        <taxon>Catenulisporales</taxon>
        <taxon>Actinospicaceae</taxon>
        <taxon>Actinocrinis</taxon>
    </lineage>
</organism>
<keyword evidence="4" id="KW-1185">Reference proteome</keyword>
<evidence type="ECO:0000313" key="4">
    <source>
        <dbReference type="Proteomes" id="UP000677913"/>
    </source>
</evidence>
<feature type="region of interest" description="Disordered" evidence="1">
    <location>
        <begin position="435"/>
        <end position="499"/>
    </location>
</feature>
<sequence>MTVSAPLRPATAGWTEPVFGGGAGDSTGATGATARRIRVGGLAITPRWPRSLAAWALIVSVIATVVMVGEPGKIRDTTWNDTYRYITAIERDLGKSDAQARGIALDYYCADLARTTGNSATRAGIRNGCIAQWSARGGLAPNMPRFNLIFDSRPGYPLLAAPFVAGFGLNRGLAVLSVLLTLLAGWGVVLLIRLAGGGTLAALTGMVALYTLPTWFWLNQFLTEAPTLVCTIAVLIGAVLLLRGRTRLGLIVSTTAYVCGFVVRYSTFSVQAGTMLLTIALLAWWDRRWRNRRAGLLAGYSAGVLIVLGLLPTAFGWPGFKASLEDTFTNHYTEPTPPNLYGKWLSLNKHFWLATAKNYLHDPLVPALLLLGAVLLWRYRRDLGAIVSAAALTGLASAAAHPLTSQLDRLYYQVYLVGVCGLPILADLIRRPGADAVPESQGAHDDLAARRGADQRTDRHAPHEPAPDEPAPDGPAPDDPAPDGRRADPDPSGSVVRTT</sequence>
<feature type="transmembrane region" description="Helical" evidence="2">
    <location>
        <begin position="52"/>
        <end position="69"/>
    </location>
</feature>
<feature type="transmembrane region" description="Helical" evidence="2">
    <location>
        <begin position="410"/>
        <end position="429"/>
    </location>
</feature>
<name>A0A8J7WLD7_9ACTN</name>
<gene>
    <name evidence="3" type="ORF">KGA66_04190</name>
</gene>
<reference evidence="3" key="1">
    <citation type="submission" date="2021-04" db="EMBL/GenBank/DDBJ databases">
        <title>Genome based classification of Actinospica acidithermotolerans sp. nov., an actinobacterium isolated from an Indonesian hot spring.</title>
        <authorList>
            <person name="Kusuma A.B."/>
            <person name="Putra K.E."/>
            <person name="Nafisah S."/>
            <person name="Loh J."/>
            <person name="Nouioui I."/>
            <person name="Goodfellow M."/>
        </authorList>
    </citation>
    <scope>NUCLEOTIDE SEQUENCE</scope>
    <source>
        <strain evidence="3">DSM 45618</strain>
    </source>
</reference>
<proteinExistence type="predicted"/>
<evidence type="ECO:0000256" key="2">
    <source>
        <dbReference type="SAM" id="Phobius"/>
    </source>
</evidence>
<evidence type="ECO:0000256" key="1">
    <source>
        <dbReference type="SAM" id="MobiDB-lite"/>
    </source>
</evidence>
<protein>
    <submittedName>
        <fullName evidence="3">Uncharacterized protein</fullName>
    </submittedName>
</protein>
<feature type="transmembrane region" description="Helical" evidence="2">
    <location>
        <begin position="225"/>
        <end position="242"/>
    </location>
</feature>
<feature type="transmembrane region" description="Helical" evidence="2">
    <location>
        <begin position="297"/>
        <end position="317"/>
    </location>
</feature>
<dbReference type="Proteomes" id="UP000677913">
    <property type="component" value="Unassembled WGS sequence"/>
</dbReference>
<dbReference type="EMBL" id="JAGSXH010000008">
    <property type="protein sequence ID" value="MBS2962232.1"/>
    <property type="molecule type" value="Genomic_DNA"/>
</dbReference>
<feature type="transmembrane region" description="Helical" evidence="2">
    <location>
        <begin position="200"/>
        <end position="218"/>
    </location>
</feature>
<feature type="compositionally biased region" description="Basic and acidic residues" evidence="1">
    <location>
        <begin position="442"/>
        <end position="466"/>
    </location>
</feature>
<keyword evidence="2" id="KW-1133">Transmembrane helix</keyword>
<feature type="transmembrane region" description="Helical" evidence="2">
    <location>
        <begin position="384"/>
        <end position="404"/>
    </location>
</feature>